<dbReference type="Proteomes" id="UP001168877">
    <property type="component" value="Unassembled WGS sequence"/>
</dbReference>
<organism evidence="2 3">
    <name type="scientific">Acer saccharum</name>
    <name type="common">Sugar maple</name>
    <dbReference type="NCBI Taxonomy" id="4024"/>
    <lineage>
        <taxon>Eukaryota</taxon>
        <taxon>Viridiplantae</taxon>
        <taxon>Streptophyta</taxon>
        <taxon>Embryophyta</taxon>
        <taxon>Tracheophyta</taxon>
        <taxon>Spermatophyta</taxon>
        <taxon>Magnoliopsida</taxon>
        <taxon>eudicotyledons</taxon>
        <taxon>Gunneridae</taxon>
        <taxon>Pentapetalae</taxon>
        <taxon>rosids</taxon>
        <taxon>malvids</taxon>
        <taxon>Sapindales</taxon>
        <taxon>Sapindaceae</taxon>
        <taxon>Hippocastanoideae</taxon>
        <taxon>Acereae</taxon>
        <taxon>Acer</taxon>
    </lineage>
</organism>
<protein>
    <submittedName>
        <fullName evidence="2">Uncharacterized protein</fullName>
    </submittedName>
</protein>
<dbReference type="PANTHER" id="PTHR47481:SF34">
    <property type="entry name" value="CCHC-TYPE DOMAIN-CONTAINING PROTEIN"/>
    <property type="match status" value="1"/>
</dbReference>
<dbReference type="PANTHER" id="PTHR47481">
    <property type="match status" value="1"/>
</dbReference>
<name>A0AA39S742_ACESA</name>
<evidence type="ECO:0000256" key="1">
    <source>
        <dbReference type="SAM" id="MobiDB-lite"/>
    </source>
</evidence>
<proteinExistence type="predicted"/>
<reference evidence="2" key="1">
    <citation type="journal article" date="2022" name="Plant J.">
        <title>Strategies of tolerance reflected in two North American maple genomes.</title>
        <authorList>
            <person name="McEvoy S.L."/>
            <person name="Sezen U.U."/>
            <person name="Trouern-Trend A."/>
            <person name="McMahon S.M."/>
            <person name="Schaberg P.G."/>
            <person name="Yang J."/>
            <person name="Wegrzyn J.L."/>
            <person name="Swenson N.G."/>
        </authorList>
    </citation>
    <scope>NUCLEOTIDE SEQUENCE</scope>
    <source>
        <strain evidence="2">NS2018</strain>
    </source>
</reference>
<comment type="caution">
    <text evidence="2">The sequence shown here is derived from an EMBL/GenBank/DDBJ whole genome shotgun (WGS) entry which is preliminary data.</text>
</comment>
<dbReference type="EMBL" id="JAUESC010000383">
    <property type="protein sequence ID" value="KAK0585392.1"/>
    <property type="molecule type" value="Genomic_DNA"/>
</dbReference>
<evidence type="ECO:0000313" key="3">
    <source>
        <dbReference type="Proteomes" id="UP001168877"/>
    </source>
</evidence>
<feature type="compositionally biased region" description="Low complexity" evidence="1">
    <location>
        <begin position="94"/>
        <end position="113"/>
    </location>
</feature>
<sequence length="155" mass="17048">MSEYLTAMKQITDNLALAKQPIYDSYLISSVVLGLVAEYLHVTCQINARGVISWQEAHATLMTFENALTQLNLISNGGTDLGNAMANFARHKQNNNNNNSSFNNKNQNSKQFKGQGRGYGNEAMRSAGRRSLLTYSTERGALTADINTIAITEII</sequence>
<feature type="region of interest" description="Disordered" evidence="1">
    <location>
        <begin position="92"/>
        <end position="121"/>
    </location>
</feature>
<dbReference type="AlphaFoldDB" id="A0AA39S742"/>
<keyword evidence="3" id="KW-1185">Reference proteome</keyword>
<reference evidence="2" key="2">
    <citation type="submission" date="2023-06" db="EMBL/GenBank/DDBJ databases">
        <authorList>
            <person name="Swenson N.G."/>
            <person name="Wegrzyn J.L."/>
            <person name="Mcevoy S.L."/>
        </authorList>
    </citation>
    <scope>NUCLEOTIDE SEQUENCE</scope>
    <source>
        <strain evidence="2">NS2018</strain>
        <tissue evidence="2">Leaf</tissue>
    </source>
</reference>
<gene>
    <name evidence="2" type="ORF">LWI29_027818</name>
</gene>
<evidence type="ECO:0000313" key="2">
    <source>
        <dbReference type="EMBL" id="KAK0585392.1"/>
    </source>
</evidence>
<accession>A0AA39S742</accession>